<evidence type="ECO:0000313" key="8">
    <source>
        <dbReference type="Proteomes" id="UP000712600"/>
    </source>
</evidence>
<comment type="caution">
    <text evidence="7">The sequence shown here is derived from an EMBL/GenBank/DDBJ whole genome shotgun (WGS) entry which is preliminary data.</text>
</comment>
<gene>
    <name evidence="7" type="ORF">F2Q69_00050397</name>
</gene>
<dbReference type="GO" id="GO:0005773">
    <property type="term" value="C:vacuole"/>
    <property type="evidence" value="ECO:0007669"/>
    <property type="project" value="UniProtKB-SubCell"/>
</dbReference>
<evidence type="ECO:0000256" key="4">
    <source>
        <dbReference type="ARBA" id="ARBA00023180"/>
    </source>
</evidence>
<feature type="signal peptide" evidence="5">
    <location>
        <begin position="1"/>
        <end position="27"/>
    </location>
</feature>
<dbReference type="InterPro" id="IPR018119">
    <property type="entry name" value="Strictosidine_synth_cons-reg"/>
</dbReference>
<dbReference type="GO" id="GO:0016787">
    <property type="term" value="F:hydrolase activity"/>
    <property type="evidence" value="ECO:0007669"/>
    <property type="project" value="TreeGrafter"/>
</dbReference>
<dbReference type="SUPFAM" id="SSF63829">
    <property type="entry name" value="Calcium-dependent phosphotriesterase"/>
    <property type="match status" value="1"/>
</dbReference>
<dbReference type="GO" id="GO:0012505">
    <property type="term" value="C:endomembrane system"/>
    <property type="evidence" value="ECO:0007669"/>
    <property type="project" value="TreeGrafter"/>
</dbReference>
<dbReference type="EMBL" id="QGKX02001347">
    <property type="protein sequence ID" value="KAF3526004.1"/>
    <property type="molecule type" value="Genomic_DNA"/>
</dbReference>
<keyword evidence="3" id="KW-0926">Vacuole</keyword>
<evidence type="ECO:0000259" key="6">
    <source>
        <dbReference type="Pfam" id="PF03088"/>
    </source>
</evidence>
<comment type="similarity">
    <text evidence="2">Belongs to the strictosidine synthase family.</text>
</comment>
<dbReference type="AlphaFoldDB" id="A0A8S9PX45"/>
<keyword evidence="5" id="KW-0732">Signal</keyword>
<evidence type="ECO:0000256" key="2">
    <source>
        <dbReference type="ARBA" id="ARBA00009191"/>
    </source>
</evidence>
<reference evidence="7" key="1">
    <citation type="submission" date="2019-12" db="EMBL/GenBank/DDBJ databases">
        <title>Genome sequencing and annotation of Brassica cretica.</title>
        <authorList>
            <person name="Studholme D.J."/>
            <person name="Sarris P."/>
        </authorList>
    </citation>
    <scope>NUCLEOTIDE SEQUENCE</scope>
    <source>
        <strain evidence="7">PFS-109/04</strain>
        <tissue evidence="7">Leaf</tissue>
    </source>
</reference>
<keyword evidence="4" id="KW-0325">Glycoprotein</keyword>
<dbReference type="InterPro" id="IPR011042">
    <property type="entry name" value="6-blade_b-propeller_TolB-like"/>
</dbReference>
<organism evidence="7 8">
    <name type="scientific">Brassica cretica</name>
    <name type="common">Mustard</name>
    <dbReference type="NCBI Taxonomy" id="69181"/>
    <lineage>
        <taxon>Eukaryota</taxon>
        <taxon>Viridiplantae</taxon>
        <taxon>Streptophyta</taxon>
        <taxon>Embryophyta</taxon>
        <taxon>Tracheophyta</taxon>
        <taxon>Spermatophyta</taxon>
        <taxon>Magnoliopsida</taxon>
        <taxon>eudicotyledons</taxon>
        <taxon>Gunneridae</taxon>
        <taxon>Pentapetalae</taxon>
        <taxon>rosids</taxon>
        <taxon>malvids</taxon>
        <taxon>Brassicales</taxon>
        <taxon>Brassicaceae</taxon>
        <taxon>Brassiceae</taxon>
        <taxon>Brassica</taxon>
    </lineage>
</organism>
<evidence type="ECO:0000256" key="5">
    <source>
        <dbReference type="SAM" id="SignalP"/>
    </source>
</evidence>
<proteinExistence type="inferred from homology"/>
<dbReference type="Pfam" id="PF03088">
    <property type="entry name" value="Str_synth"/>
    <property type="match status" value="1"/>
</dbReference>
<feature type="chain" id="PRO_5035860026" description="Strictosidine synthase conserved region domain-containing protein" evidence="5">
    <location>
        <begin position="28"/>
        <end position="344"/>
    </location>
</feature>
<comment type="subcellular location">
    <subcellularLocation>
        <location evidence="1">Vacuole</location>
    </subcellularLocation>
</comment>
<dbReference type="Proteomes" id="UP000712600">
    <property type="component" value="Unassembled WGS sequence"/>
</dbReference>
<dbReference type="Gene3D" id="2.120.10.30">
    <property type="entry name" value="TolB, C-terminal domain"/>
    <property type="match status" value="2"/>
</dbReference>
<sequence length="344" mass="37006">MMSSLSTTSLLPLLLLSLLWAVLSVDASFQTLPLPILMSGPQCFAFNSTGKGFYTGVSGGTILKNSLLCYGLQEPISSKKCGRPAGIAFNEKTGDLYVADALLGLHVVHLAQCSDTKGLITQAQNNDLSTFSFSRDNSHHRVVSPAGGLAVKIADGVDGNPIKFLNGLDVDPTTGIVYFTSLSSHFSAYQMHLLLRLKDATGKLYKYDPSTKAVTVLMEGLGGAAGCTVSSDGSFVLVSQFTKNNIKRYWIKGPKAGSSENFSNSPSRLHPSSIRRIGSTGNFIAAVQRVTNQTAVAKVDSNGEVIQRIFVPLLYNFLSEVNEFDGRLYFGSLTERYVGILKLI</sequence>
<dbReference type="PANTHER" id="PTHR10426:SF101">
    <property type="entry name" value="STRICTOSIDINE SYNTHASE CONSERVED REGION DOMAIN-CONTAINING PROTEIN"/>
    <property type="match status" value="1"/>
</dbReference>
<evidence type="ECO:0000256" key="1">
    <source>
        <dbReference type="ARBA" id="ARBA00004116"/>
    </source>
</evidence>
<protein>
    <recommendedName>
        <fullName evidence="6">Strictosidine synthase conserved region domain-containing protein</fullName>
    </recommendedName>
</protein>
<name>A0A8S9PX45_BRACR</name>
<accession>A0A8S9PX45</accession>
<feature type="domain" description="Strictosidine synthase conserved region" evidence="6">
    <location>
        <begin position="166"/>
        <end position="254"/>
    </location>
</feature>
<dbReference type="PANTHER" id="PTHR10426">
    <property type="entry name" value="STRICTOSIDINE SYNTHASE-RELATED"/>
    <property type="match status" value="1"/>
</dbReference>
<evidence type="ECO:0000256" key="3">
    <source>
        <dbReference type="ARBA" id="ARBA00022554"/>
    </source>
</evidence>
<evidence type="ECO:0000313" key="7">
    <source>
        <dbReference type="EMBL" id="KAF3526004.1"/>
    </source>
</evidence>